<dbReference type="SUPFAM" id="SSF51338">
    <property type="entry name" value="Composite domain of metallo-dependent hydrolases"/>
    <property type="match status" value="1"/>
</dbReference>
<evidence type="ECO:0000313" key="3">
    <source>
        <dbReference type="Proteomes" id="UP000214588"/>
    </source>
</evidence>
<dbReference type="InterPro" id="IPR051781">
    <property type="entry name" value="Metallo-dep_Hydrolase"/>
</dbReference>
<dbReference type="PANTHER" id="PTHR43135">
    <property type="entry name" value="ALPHA-D-RIBOSE 1-METHYLPHOSPHONATE 5-TRIPHOSPHATE DIPHOSPHATASE"/>
    <property type="match status" value="1"/>
</dbReference>
<organism evidence="2 3">
    <name type="scientific">Natranaerobius trueperi</name>
    <dbReference type="NCBI Taxonomy" id="759412"/>
    <lineage>
        <taxon>Bacteria</taxon>
        <taxon>Bacillati</taxon>
        <taxon>Bacillota</taxon>
        <taxon>Clostridia</taxon>
        <taxon>Natranaerobiales</taxon>
        <taxon>Natranaerobiaceae</taxon>
        <taxon>Natranaerobius</taxon>
    </lineage>
</organism>
<dbReference type="GO" id="GO:0016810">
    <property type="term" value="F:hydrolase activity, acting on carbon-nitrogen (but not peptide) bonds"/>
    <property type="evidence" value="ECO:0007669"/>
    <property type="project" value="InterPro"/>
</dbReference>
<dbReference type="EMBL" id="NIQC01000001">
    <property type="protein sequence ID" value="OWZ84880.1"/>
    <property type="molecule type" value="Genomic_DNA"/>
</dbReference>
<dbReference type="Gene3D" id="2.30.40.10">
    <property type="entry name" value="Urease, subunit C, domain 1"/>
    <property type="match status" value="1"/>
</dbReference>
<dbReference type="PANTHER" id="PTHR43135:SF3">
    <property type="entry name" value="ALPHA-D-RIBOSE 1-METHYLPHOSPHONATE 5-TRIPHOSPHATE DIPHOSPHATASE"/>
    <property type="match status" value="1"/>
</dbReference>
<reference evidence="2 3" key="1">
    <citation type="submission" date="2017-06" db="EMBL/GenBank/DDBJ databases">
        <title>Draft Genome Sequence of Natranaerobius trueperi halophilic, alkalithermophilic bacteria from soda lakes.</title>
        <authorList>
            <person name="Zhao B."/>
        </authorList>
    </citation>
    <scope>NUCLEOTIDE SEQUENCE [LARGE SCALE GENOMIC DNA]</scope>
    <source>
        <strain evidence="2 3">DSM 18760</strain>
    </source>
</reference>
<gene>
    <name evidence="2" type="ORF">CDO51_00285</name>
</gene>
<dbReference type="SUPFAM" id="SSF51556">
    <property type="entry name" value="Metallo-dependent hydrolases"/>
    <property type="match status" value="1"/>
</dbReference>
<feature type="domain" description="Amidohydrolase-related" evidence="1">
    <location>
        <begin position="51"/>
        <end position="374"/>
    </location>
</feature>
<keyword evidence="2" id="KW-0378">Hydrolase</keyword>
<evidence type="ECO:0000313" key="2">
    <source>
        <dbReference type="EMBL" id="OWZ84880.1"/>
    </source>
</evidence>
<dbReference type="Gene3D" id="3.20.20.140">
    <property type="entry name" value="Metal-dependent hydrolases"/>
    <property type="match status" value="1"/>
</dbReference>
<dbReference type="Pfam" id="PF01979">
    <property type="entry name" value="Amidohydro_1"/>
    <property type="match status" value="1"/>
</dbReference>
<dbReference type="OrthoDB" id="9802793at2"/>
<dbReference type="RefSeq" id="WP_089022304.1">
    <property type="nucleotide sequence ID" value="NZ_NIQC01000001.1"/>
</dbReference>
<dbReference type="InterPro" id="IPR011059">
    <property type="entry name" value="Metal-dep_hydrolase_composite"/>
</dbReference>
<evidence type="ECO:0000259" key="1">
    <source>
        <dbReference type="Pfam" id="PF01979"/>
    </source>
</evidence>
<accession>A0A226C399</accession>
<comment type="caution">
    <text evidence="2">The sequence shown here is derived from an EMBL/GenBank/DDBJ whole genome shotgun (WGS) entry which is preliminary data.</text>
</comment>
<dbReference type="AlphaFoldDB" id="A0A226C399"/>
<sequence>MFIIKNANILTMTGKNREGEDILVKDGKIAEIGPNLTTPQGTKEIDASGKTVMPGMIDPHTHLGVFEEGNAFEGDDVNELTGPITPELRALDAINPFDVGLRDARTKGITSVITGPGSGNVIGGQSYAIKTKGEIADEMLMKEEPVGLKAAFGENPKRIYSSQKKSPSTRMATASLMRKAFFEAKEYQRKLEEADDDKSVDLDFKKEVLRKALNNELTVRAHAHRADDIMTAIRISKEFGFTLSIEHCTEGHKVAKQLKEHDIPAVVGPSMTARSKVELQERSFETPKALYDEGVKFAITTDHPVIPIYTLPICAALAVKEGLPKEEALKAITINAAEIAGIDDKVGTLEEGKDADILVFDGDPLSVESNLDYIFISGEEVTS</sequence>
<dbReference type="InterPro" id="IPR006680">
    <property type="entry name" value="Amidohydro-rel"/>
</dbReference>
<dbReference type="CDD" id="cd01309">
    <property type="entry name" value="Met_dep_hydrolase_C"/>
    <property type="match status" value="1"/>
</dbReference>
<name>A0A226C399_9FIRM</name>
<dbReference type="InterPro" id="IPR032466">
    <property type="entry name" value="Metal_Hydrolase"/>
</dbReference>
<dbReference type="Proteomes" id="UP000214588">
    <property type="component" value="Unassembled WGS sequence"/>
</dbReference>
<proteinExistence type="predicted"/>
<keyword evidence="3" id="KW-1185">Reference proteome</keyword>
<protein>
    <submittedName>
        <fullName evidence="2">Amidohydrolase</fullName>
    </submittedName>
</protein>